<sequence length="113" mass="11905">MRNKSRVVLATIAFIGVVGGTFAFKAMRTGIPFVTITNSYLTFGTLYSRVAPFVGTHPSAWITPQGLINTVAISTTGIAVGGPITLTQVGGTATITIPLWTGVTYNTRVVLMN</sequence>
<dbReference type="EMBL" id="PYGK01000001">
    <property type="protein sequence ID" value="PSL36101.1"/>
    <property type="molecule type" value="Genomic_DNA"/>
</dbReference>
<reference evidence="1 2" key="1">
    <citation type="submission" date="2018-03" db="EMBL/GenBank/DDBJ databases">
        <title>Genomic Encyclopedia of Archaeal and Bacterial Type Strains, Phase II (KMG-II): from individual species to whole genera.</title>
        <authorList>
            <person name="Goeker M."/>
        </authorList>
    </citation>
    <scope>NUCLEOTIDE SEQUENCE [LARGE SCALE GENOMIC DNA]</scope>
    <source>
        <strain evidence="1 2">DSM 18107</strain>
    </source>
</reference>
<gene>
    <name evidence="1" type="ORF">CLV42_101870</name>
</gene>
<evidence type="ECO:0000313" key="2">
    <source>
        <dbReference type="Proteomes" id="UP000240978"/>
    </source>
</evidence>
<organism evidence="1 2">
    <name type="scientific">Chitinophaga ginsengisoli</name>
    <dbReference type="NCBI Taxonomy" id="363837"/>
    <lineage>
        <taxon>Bacteria</taxon>
        <taxon>Pseudomonadati</taxon>
        <taxon>Bacteroidota</taxon>
        <taxon>Chitinophagia</taxon>
        <taxon>Chitinophagales</taxon>
        <taxon>Chitinophagaceae</taxon>
        <taxon>Chitinophaga</taxon>
    </lineage>
</organism>
<name>A0A2P8GQ62_9BACT</name>
<protein>
    <submittedName>
        <fullName evidence="1">Uncharacterized protein</fullName>
    </submittedName>
</protein>
<dbReference type="Proteomes" id="UP000240978">
    <property type="component" value="Unassembled WGS sequence"/>
</dbReference>
<keyword evidence="2" id="KW-1185">Reference proteome</keyword>
<comment type="caution">
    <text evidence="1">The sequence shown here is derived from an EMBL/GenBank/DDBJ whole genome shotgun (WGS) entry which is preliminary data.</text>
</comment>
<accession>A0A2P8GQ62</accession>
<dbReference type="AlphaFoldDB" id="A0A2P8GQ62"/>
<proteinExistence type="predicted"/>
<evidence type="ECO:0000313" key="1">
    <source>
        <dbReference type="EMBL" id="PSL36101.1"/>
    </source>
</evidence>